<dbReference type="AlphaFoldDB" id="A0A0E9U4K1"/>
<protein>
    <submittedName>
        <fullName evidence="2">Uncharacterized protein</fullName>
    </submittedName>
</protein>
<evidence type="ECO:0000256" key="1">
    <source>
        <dbReference type="SAM" id="MobiDB-lite"/>
    </source>
</evidence>
<sequence length="33" mass="3612">MAPTESTTDLYPHTNTNTGTHSSPFTSHCNTFL</sequence>
<proteinExistence type="predicted"/>
<reference evidence="2" key="1">
    <citation type="submission" date="2014-11" db="EMBL/GenBank/DDBJ databases">
        <authorList>
            <person name="Amaro Gonzalez C."/>
        </authorList>
    </citation>
    <scope>NUCLEOTIDE SEQUENCE</scope>
</reference>
<accession>A0A0E9U4K1</accession>
<name>A0A0E9U4K1_ANGAN</name>
<feature type="region of interest" description="Disordered" evidence="1">
    <location>
        <begin position="1"/>
        <end position="33"/>
    </location>
</feature>
<dbReference type="EMBL" id="GBXM01048472">
    <property type="protein sequence ID" value="JAH60105.1"/>
    <property type="molecule type" value="Transcribed_RNA"/>
</dbReference>
<reference evidence="2" key="2">
    <citation type="journal article" date="2015" name="Fish Shellfish Immunol.">
        <title>Early steps in the European eel (Anguilla anguilla)-Vibrio vulnificus interaction in the gills: Role of the RtxA13 toxin.</title>
        <authorList>
            <person name="Callol A."/>
            <person name="Pajuelo D."/>
            <person name="Ebbesson L."/>
            <person name="Teles M."/>
            <person name="MacKenzie S."/>
            <person name="Amaro C."/>
        </authorList>
    </citation>
    <scope>NUCLEOTIDE SEQUENCE</scope>
</reference>
<organism evidence="2">
    <name type="scientific">Anguilla anguilla</name>
    <name type="common">European freshwater eel</name>
    <name type="synonym">Muraena anguilla</name>
    <dbReference type="NCBI Taxonomy" id="7936"/>
    <lineage>
        <taxon>Eukaryota</taxon>
        <taxon>Metazoa</taxon>
        <taxon>Chordata</taxon>
        <taxon>Craniata</taxon>
        <taxon>Vertebrata</taxon>
        <taxon>Euteleostomi</taxon>
        <taxon>Actinopterygii</taxon>
        <taxon>Neopterygii</taxon>
        <taxon>Teleostei</taxon>
        <taxon>Anguilliformes</taxon>
        <taxon>Anguillidae</taxon>
        <taxon>Anguilla</taxon>
    </lineage>
</organism>
<evidence type="ECO:0000313" key="2">
    <source>
        <dbReference type="EMBL" id="JAH60105.1"/>
    </source>
</evidence>